<evidence type="ECO:0000313" key="2">
    <source>
        <dbReference type="EMBL" id="VFR82826.1"/>
    </source>
</evidence>
<dbReference type="EMBL" id="CAADIN010000030">
    <property type="protein sequence ID" value="VFR93986.1"/>
    <property type="molecule type" value="Genomic_DNA"/>
</dbReference>
<evidence type="ECO:0000313" key="3">
    <source>
        <dbReference type="EMBL" id="VFR93986.1"/>
    </source>
</evidence>
<accession>A0A484V5J2</accession>
<proteinExistence type="predicted"/>
<sequence length="43" mass="4325">MRGRGCAGDGGTHEGNGRARGSLNNEAASVTPPWPGANDGMEI</sequence>
<evidence type="ECO:0000256" key="1">
    <source>
        <dbReference type="SAM" id="MobiDB-lite"/>
    </source>
</evidence>
<dbReference type="EMBL" id="CAADIM010000024">
    <property type="protein sequence ID" value="VFR82826.1"/>
    <property type="molecule type" value="Genomic_DNA"/>
</dbReference>
<feature type="region of interest" description="Disordered" evidence="1">
    <location>
        <begin position="1"/>
        <end position="43"/>
    </location>
</feature>
<name>A0A484V5J2_9ZZZZ</name>
<protein>
    <submittedName>
        <fullName evidence="3">Uncharacterized protein</fullName>
    </submittedName>
</protein>
<reference evidence="3" key="1">
    <citation type="submission" date="2019-03" db="EMBL/GenBank/DDBJ databases">
        <authorList>
            <person name="Danneels B."/>
        </authorList>
    </citation>
    <scope>NUCLEOTIDE SEQUENCE</scope>
</reference>
<dbReference type="AlphaFoldDB" id="A0A484V5J2"/>
<feature type="compositionally biased region" description="Gly residues" evidence="1">
    <location>
        <begin position="1"/>
        <end position="10"/>
    </location>
</feature>
<organism evidence="3">
    <name type="scientific">plant metagenome</name>
    <dbReference type="NCBI Taxonomy" id="1297885"/>
    <lineage>
        <taxon>unclassified sequences</taxon>
        <taxon>metagenomes</taxon>
        <taxon>organismal metagenomes</taxon>
    </lineage>
</organism>
<gene>
    <name evidence="2" type="ORF">ISE1_2998</name>
    <name evidence="3" type="ORF">ISE2_2977</name>
</gene>